<feature type="binding site" evidence="7">
    <location>
        <position position="192"/>
    </location>
    <ligand>
        <name>L-glutamine</name>
        <dbReference type="ChEBI" id="CHEBI:58359"/>
    </ligand>
</feature>
<keyword evidence="3 7" id="KW-0436">Ligase</keyword>
<dbReference type="InterPro" id="IPR014445">
    <property type="entry name" value="Gln-dep_NAD_synthase"/>
</dbReference>
<dbReference type="GO" id="GO:0005737">
    <property type="term" value="C:cytoplasm"/>
    <property type="evidence" value="ECO:0007669"/>
    <property type="project" value="InterPro"/>
</dbReference>
<keyword evidence="11" id="KW-0808">Transferase</keyword>
<evidence type="ECO:0000256" key="7">
    <source>
        <dbReference type="HAMAP-Rule" id="MF_02090"/>
    </source>
</evidence>
<sequence length="545" mass="59523">MRGMKIGFAQINPTVGDLRGNFEKIAAAYDRLAAAGADLVITPELAITGYPPQDLVFKSRFVPQNFEFVEQLHARIGDVPLLVGFVDRNEGRGKPFHNSAAFLRRGAPMQKVHKSLLPTYDVFDEDRYFEPGHSVEPLLIGGRKVGVTICEDIWTEPYLPRPYYEVDPVGCLVEQGAELIVNLSASPFSVGKPRMRRELLGSIACSHRVPIFYCNAVGGNDQLVFDGDSLAMSSSGDLIAELPGFCEADVVVDTDSPALAESPARETSADLFNALCLGLRDYLRKCGFKSAVIGLSGGIDSAVVAAIAVEALGAENVVGVSMPSPYSSRGSIDDALGLARNLGIECLQIPIGDSFACFKAQFKEVFAGLPEDTTEENMQARLRGMILMSLSNKFGHILLTTGNKSELAVGYCTIYGDMAGGLAVISDVPKTMVYDLARWMNREREVIPWATIEKPPSAELKPGQVDQDSLPPYEVLDEILRLYVEENLSAGEIAARGFDEKTVRWVQRRVDLNEYKREQAAPGIKVTSRAFGVGRRMPIAQQYID</sequence>
<accession>A0A6J4I3G1</accession>
<dbReference type="GO" id="GO:0016740">
    <property type="term" value="F:transferase activity"/>
    <property type="evidence" value="ECO:0007669"/>
    <property type="project" value="UniProtKB-KW"/>
</dbReference>
<feature type="binding site" evidence="7">
    <location>
        <position position="401"/>
    </location>
    <ligand>
        <name>ATP</name>
        <dbReference type="ChEBI" id="CHEBI:30616"/>
    </ligand>
</feature>
<comment type="similarity">
    <text evidence="9">Belongs to the NAD synthetase family.</text>
</comment>
<comment type="similarity">
    <text evidence="2 7 8">In the C-terminal section; belongs to the NAD synthetase family.</text>
</comment>
<gene>
    <name evidence="7" type="primary">nadE</name>
    <name evidence="11" type="ORF">AVDCRST_MAG42-1730</name>
</gene>
<keyword evidence="6 7" id="KW-0520">NAD</keyword>
<keyword evidence="5 7" id="KW-0067">ATP-binding</keyword>
<evidence type="ECO:0000256" key="6">
    <source>
        <dbReference type="ARBA" id="ARBA00023027"/>
    </source>
</evidence>
<feature type="binding site" evidence="7">
    <location>
        <position position="186"/>
    </location>
    <ligand>
        <name>L-glutamine</name>
        <dbReference type="ChEBI" id="CHEBI:58359"/>
    </ligand>
</feature>
<dbReference type="Pfam" id="PF02540">
    <property type="entry name" value="NAD_synthase"/>
    <property type="match status" value="1"/>
</dbReference>
<dbReference type="Gene3D" id="3.40.50.620">
    <property type="entry name" value="HUPs"/>
    <property type="match status" value="1"/>
</dbReference>
<dbReference type="GO" id="GO:0009435">
    <property type="term" value="P:NAD+ biosynthetic process"/>
    <property type="evidence" value="ECO:0007669"/>
    <property type="project" value="UniProtKB-UniRule"/>
</dbReference>
<dbReference type="UniPathway" id="UPA00253">
    <property type="reaction ID" value="UER00334"/>
</dbReference>
<dbReference type="FunFam" id="3.40.50.620:FF:000106">
    <property type="entry name" value="Glutamine-dependent NAD(+) synthetase"/>
    <property type="match status" value="1"/>
</dbReference>
<protein>
    <recommendedName>
        <fullName evidence="7 8">Glutamine-dependent NAD(+) synthetase</fullName>
        <ecNumber evidence="7 8">6.3.5.1</ecNumber>
    </recommendedName>
    <alternativeName>
        <fullName evidence="7 8">NAD(+) synthase [glutamine-hydrolyzing]</fullName>
    </alternativeName>
</protein>
<feature type="domain" description="CN hydrolase" evidence="10">
    <location>
        <begin position="4"/>
        <end position="256"/>
    </location>
</feature>
<feature type="active site" description="For glutaminase activity" evidence="7">
    <location>
        <position position="114"/>
    </location>
</feature>
<feature type="binding site" evidence="7">
    <location>
        <begin position="294"/>
        <end position="301"/>
    </location>
    <ligand>
        <name>ATP</name>
        <dbReference type="ChEBI" id="CHEBI:30616"/>
    </ligand>
</feature>
<dbReference type="PANTHER" id="PTHR23090:SF9">
    <property type="entry name" value="GLUTAMINE-DEPENDENT NAD(+) SYNTHETASE"/>
    <property type="match status" value="1"/>
</dbReference>
<comment type="caution">
    <text evidence="7">Lacks conserved residue(s) required for the propagation of feature annotation.</text>
</comment>
<evidence type="ECO:0000259" key="10">
    <source>
        <dbReference type="PROSITE" id="PS50263"/>
    </source>
</evidence>
<feature type="active site" description="Proton acceptor; for glutaminase activity" evidence="7">
    <location>
        <position position="44"/>
    </location>
</feature>
<dbReference type="AlphaFoldDB" id="A0A6J4I3G1"/>
<dbReference type="Gene3D" id="3.60.110.10">
    <property type="entry name" value="Carbon-nitrogen hydrolase"/>
    <property type="match status" value="1"/>
</dbReference>
<dbReference type="PANTHER" id="PTHR23090">
    <property type="entry name" value="NH 3 /GLUTAMINE-DEPENDENT NAD + SYNTHETASE"/>
    <property type="match status" value="1"/>
</dbReference>
<comment type="function">
    <text evidence="7">Catalyzes the ATP-dependent amidation of deamido-NAD to form NAD. Uses L-glutamine as a nitrogen source.</text>
</comment>
<evidence type="ECO:0000313" key="11">
    <source>
        <dbReference type="EMBL" id="CAA9241553.1"/>
    </source>
</evidence>
<dbReference type="PROSITE" id="PS50263">
    <property type="entry name" value="CN_HYDROLASE"/>
    <property type="match status" value="1"/>
</dbReference>
<dbReference type="GO" id="GO:0004359">
    <property type="term" value="F:glutaminase activity"/>
    <property type="evidence" value="ECO:0007669"/>
    <property type="project" value="InterPro"/>
</dbReference>
<dbReference type="SUPFAM" id="SSF56317">
    <property type="entry name" value="Carbon-nitrogen hydrolase"/>
    <property type="match status" value="1"/>
</dbReference>
<feature type="binding site" evidence="7">
    <location>
        <position position="406"/>
    </location>
    <ligand>
        <name>deamido-NAD(+)</name>
        <dbReference type="ChEBI" id="CHEBI:58437"/>
        <note>ligand shared between two neighboring subunits</note>
    </ligand>
</feature>
<keyword evidence="11" id="KW-0315">Glutamine amidotransferase</keyword>
<dbReference type="EMBL" id="CADCTA010000066">
    <property type="protein sequence ID" value="CAA9241553.1"/>
    <property type="molecule type" value="Genomic_DNA"/>
</dbReference>
<dbReference type="HAMAP" id="MF_02090">
    <property type="entry name" value="NadE_glutamine_dep"/>
    <property type="match status" value="1"/>
</dbReference>
<reference evidence="11" key="1">
    <citation type="submission" date="2020-02" db="EMBL/GenBank/DDBJ databases">
        <authorList>
            <person name="Meier V. D."/>
        </authorList>
    </citation>
    <scope>NUCLEOTIDE SEQUENCE</scope>
    <source>
        <strain evidence="11">AVDCRST_MAG42</strain>
    </source>
</reference>
<keyword evidence="4 7" id="KW-0547">Nucleotide-binding</keyword>
<dbReference type="GO" id="GO:0005524">
    <property type="term" value="F:ATP binding"/>
    <property type="evidence" value="ECO:0007669"/>
    <property type="project" value="UniProtKB-UniRule"/>
</dbReference>
<feature type="active site" description="Nucleophile; for glutaminase activity" evidence="7">
    <location>
        <position position="150"/>
    </location>
</feature>
<dbReference type="CDD" id="cd00553">
    <property type="entry name" value="NAD_synthase"/>
    <property type="match status" value="1"/>
</dbReference>
<comment type="pathway">
    <text evidence="1 7 8">Cofactor biosynthesis; NAD(+) biosynthesis; NAD(+) from deamido-NAD(+) (L-Gln route): step 1/1.</text>
</comment>
<dbReference type="PIRSF" id="PIRSF006630">
    <property type="entry name" value="NADS_GAT"/>
    <property type="match status" value="1"/>
</dbReference>
<feature type="binding site" evidence="7">
    <location>
        <position position="516"/>
    </location>
    <ligand>
        <name>deamido-NAD(+)</name>
        <dbReference type="ChEBI" id="CHEBI:58437"/>
        <note>ligand shared between two neighboring subunits</note>
    </ligand>
</feature>
<dbReference type="EC" id="6.3.5.1" evidence="7 8"/>
<evidence type="ECO:0000256" key="2">
    <source>
        <dbReference type="ARBA" id="ARBA00007145"/>
    </source>
</evidence>
<evidence type="ECO:0000256" key="3">
    <source>
        <dbReference type="ARBA" id="ARBA00022598"/>
    </source>
</evidence>
<dbReference type="Pfam" id="PF00795">
    <property type="entry name" value="CN_hydrolase"/>
    <property type="match status" value="1"/>
</dbReference>
<evidence type="ECO:0000256" key="1">
    <source>
        <dbReference type="ARBA" id="ARBA00005188"/>
    </source>
</evidence>
<dbReference type="InterPro" id="IPR036526">
    <property type="entry name" value="C-N_Hydrolase_sf"/>
</dbReference>
<evidence type="ECO:0000256" key="8">
    <source>
        <dbReference type="PIRNR" id="PIRNR006630"/>
    </source>
</evidence>
<dbReference type="NCBIfam" id="NF010588">
    <property type="entry name" value="PRK13981.1"/>
    <property type="match status" value="1"/>
</dbReference>
<organism evidence="11">
    <name type="scientific">uncultured Chthoniobacterales bacterium</name>
    <dbReference type="NCBI Taxonomy" id="1836801"/>
    <lineage>
        <taxon>Bacteria</taxon>
        <taxon>Pseudomonadati</taxon>
        <taxon>Verrucomicrobiota</taxon>
        <taxon>Spartobacteria</taxon>
        <taxon>Chthoniobacterales</taxon>
        <taxon>environmental samples</taxon>
    </lineage>
</organism>
<evidence type="ECO:0000256" key="5">
    <source>
        <dbReference type="ARBA" id="ARBA00022840"/>
    </source>
</evidence>
<evidence type="ECO:0000256" key="4">
    <source>
        <dbReference type="ARBA" id="ARBA00022741"/>
    </source>
</evidence>
<dbReference type="NCBIfam" id="TIGR00552">
    <property type="entry name" value="nadE"/>
    <property type="match status" value="1"/>
</dbReference>
<proteinExistence type="inferred from homology"/>
<feature type="binding site" evidence="7">
    <location>
        <position position="120"/>
    </location>
    <ligand>
        <name>L-glutamine</name>
        <dbReference type="ChEBI" id="CHEBI:58359"/>
    </ligand>
</feature>
<name>A0A6J4I3G1_9BACT</name>
<comment type="catalytic activity">
    <reaction evidence="7 8">
        <text>deamido-NAD(+) + L-glutamine + ATP + H2O = L-glutamate + AMP + diphosphate + NAD(+) + H(+)</text>
        <dbReference type="Rhea" id="RHEA:24384"/>
        <dbReference type="ChEBI" id="CHEBI:15377"/>
        <dbReference type="ChEBI" id="CHEBI:15378"/>
        <dbReference type="ChEBI" id="CHEBI:29985"/>
        <dbReference type="ChEBI" id="CHEBI:30616"/>
        <dbReference type="ChEBI" id="CHEBI:33019"/>
        <dbReference type="ChEBI" id="CHEBI:57540"/>
        <dbReference type="ChEBI" id="CHEBI:58359"/>
        <dbReference type="ChEBI" id="CHEBI:58437"/>
        <dbReference type="ChEBI" id="CHEBI:456215"/>
        <dbReference type="EC" id="6.3.5.1"/>
    </reaction>
</comment>
<dbReference type="InterPro" id="IPR014729">
    <property type="entry name" value="Rossmann-like_a/b/a_fold"/>
</dbReference>
<dbReference type="InterPro" id="IPR003010">
    <property type="entry name" value="C-N_Hydrolase"/>
</dbReference>
<evidence type="ECO:0000256" key="9">
    <source>
        <dbReference type="RuleBase" id="RU003811"/>
    </source>
</evidence>
<feature type="binding site" evidence="7">
    <location>
        <position position="377"/>
    </location>
    <ligand>
        <name>deamido-NAD(+)</name>
        <dbReference type="ChEBI" id="CHEBI:58437"/>
        <note>ligand shared between two neighboring subunits</note>
    </ligand>
</feature>
<dbReference type="GO" id="GO:0003952">
    <property type="term" value="F:NAD+ synthase (glutamine-hydrolyzing) activity"/>
    <property type="evidence" value="ECO:0007669"/>
    <property type="project" value="UniProtKB-UniRule"/>
</dbReference>
<dbReference type="InterPro" id="IPR022310">
    <property type="entry name" value="NAD/GMP_synthase"/>
</dbReference>
<dbReference type="CDD" id="cd07570">
    <property type="entry name" value="GAT_Gln-NAD-synth"/>
    <property type="match status" value="1"/>
</dbReference>
<dbReference type="GO" id="GO:0008795">
    <property type="term" value="F:NAD+ synthase activity"/>
    <property type="evidence" value="ECO:0007669"/>
    <property type="project" value="UniProtKB-UniRule"/>
</dbReference>
<dbReference type="InterPro" id="IPR003694">
    <property type="entry name" value="NAD_synthase"/>
</dbReference>
<dbReference type="SUPFAM" id="SSF52402">
    <property type="entry name" value="Adenine nucleotide alpha hydrolases-like"/>
    <property type="match status" value="1"/>
</dbReference>